<accession>A0A849I4J7</accession>
<gene>
    <name evidence="1" type="ORF">HJG44_20555</name>
</gene>
<dbReference type="InterPro" id="IPR035198">
    <property type="entry name" value="SU10_MCP"/>
</dbReference>
<dbReference type="Proteomes" id="UP000564885">
    <property type="component" value="Unassembled WGS sequence"/>
</dbReference>
<name>A0A849I4J7_9HYPH</name>
<proteinExistence type="predicted"/>
<organism evidence="1 2">
    <name type="scientific">Enterovirga aerilata</name>
    <dbReference type="NCBI Taxonomy" id="2730920"/>
    <lineage>
        <taxon>Bacteria</taxon>
        <taxon>Pseudomonadati</taxon>
        <taxon>Pseudomonadota</taxon>
        <taxon>Alphaproteobacteria</taxon>
        <taxon>Hyphomicrobiales</taxon>
        <taxon>Methylobacteriaceae</taxon>
        <taxon>Enterovirga</taxon>
    </lineage>
</organism>
<sequence>MPKVQNAYTTRDAKANREDLSDIIYNIDPFDTPFFTMAGRRNVRNVIFDWQTEKLPGVDIGNRRVEGFVLDRQPSTPTIRLSNTVQISERDATVSGTQEAVDAAGKGSEMAHQMALAGKALKRDMESIALGPQPRIDATDDNTARQTRGLEHWIKTNVNAGAGYVPPDDAYDTIVDGTQRVFTEALFLDTLQMAYDNGAEPTEAFIGSWNKRVFTGFAGRNNSQVMVGKSEVVNSVDIYASDFGRIRTRPSRWHRQRTVLILDPNYVKIAFLRNFRTRDMAKIGDAETKMLLAEWGVEVGNEAAHAKIADLTTSAA</sequence>
<dbReference type="RefSeq" id="WP_171220204.1">
    <property type="nucleotide sequence ID" value="NZ_JABEPP010000006.1"/>
</dbReference>
<dbReference type="AlphaFoldDB" id="A0A849I4J7"/>
<dbReference type="Pfam" id="PF17236">
    <property type="entry name" value="SU10_MCP"/>
    <property type="match status" value="1"/>
</dbReference>
<evidence type="ECO:0000313" key="1">
    <source>
        <dbReference type="EMBL" id="NNM74756.1"/>
    </source>
</evidence>
<dbReference type="EMBL" id="JABEPP010000006">
    <property type="protein sequence ID" value="NNM74756.1"/>
    <property type="molecule type" value="Genomic_DNA"/>
</dbReference>
<protein>
    <submittedName>
        <fullName evidence="1">DUF5309 domain-containing protein</fullName>
    </submittedName>
</protein>
<comment type="caution">
    <text evidence="1">The sequence shown here is derived from an EMBL/GenBank/DDBJ whole genome shotgun (WGS) entry which is preliminary data.</text>
</comment>
<evidence type="ECO:0000313" key="2">
    <source>
        <dbReference type="Proteomes" id="UP000564885"/>
    </source>
</evidence>
<keyword evidence="2" id="KW-1185">Reference proteome</keyword>
<reference evidence="1 2" key="1">
    <citation type="submission" date="2020-04" db="EMBL/GenBank/DDBJ databases">
        <title>Enterovirga sp. isolate from soil.</title>
        <authorList>
            <person name="Chea S."/>
            <person name="Kim D.-U."/>
        </authorList>
    </citation>
    <scope>NUCLEOTIDE SEQUENCE [LARGE SCALE GENOMIC DNA]</scope>
    <source>
        <strain evidence="1 2">DB1703</strain>
    </source>
</reference>